<name>A0ABZ1H5M9_STRPH</name>
<dbReference type="Proteomes" id="UP001340816">
    <property type="component" value="Chromosome"/>
</dbReference>
<evidence type="ECO:0000313" key="3">
    <source>
        <dbReference type="EMBL" id="WSD13815.1"/>
    </source>
</evidence>
<protein>
    <submittedName>
        <fullName evidence="3">Phosphate ABC transporter substrate-binding protein</fullName>
    </submittedName>
</protein>
<dbReference type="SUPFAM" id="SSF53850">
    <property type="entry name" value="Periplasmic binding protein-like II"/>
    <property type="match status" value="1"/>
</dbReference>
<dbReference type="Gene3D" id="3.40.190.10">
    <property type="entry name" value="Periplasmic binding protein-like II"/>
    <property type="match status" value="2"/>
</dbReference>
<accession>A0ABZ1H5M9</accession>
<dbReference type="EMBL" id="CP109135">
    <property type="protein sequence ID" value="WSD13815.1"/>
    <property type="molecule type" value="Genomic_DNA"/>
</dbReference>
<evidence type="ECO:0000259" key="2">
    <source>
        <dbReference type="Pfam" id="PF12849"/>
    </source>
</evidence>
<dbReference type="InterPro" id="IPR050811">
    <property type="entry name" value="Phosphate_ABC_transporter"/>
</dbReference>
<dbReference type="PANTHER" id="PTHR30570">
    <property type="entry name" value="PERIPLASMIC PHOSPHATE BINDING COMPONENT OF PHOSPHATE ABC TRANSPORTER"/>
    <property type="match status" value="1"/>
</dbReference>
<dbReference type="CDD" id="cd13653">
    <property type="entry name" value="PBP2_phosphate_like_1"/>
    <property type="match status" value="1"/>
</dbReference>
<keyword evidence="1" id="KW-0732">Signal</keyword>
<reference evidence="3 4" key="1">
    <citation type="submission" date="2022-10" db="EMBL/GenBank/DDBJ databases">
        <title>The complete genomes of actinobacterial strains from the NBC collection.</title>
        <authorList>
            <person name="Joergensen T.S."/>
            <person name="Alvarez Arevalo M."/>
            <person name="Sterndorff E.B."/>
            <person name="Faurdal D."/>
            <person name="Vuksanovic O."/>
            <person name="Mourched A.-S."/>
            <person name="Charusanti P."/>
            <person name="Shaw S."/>
            <person name="Blin K."/>
            <person name="Weber T."/>
        </authorList>
    </citation>
    <scope>NUCLEOTIDE SEQUENCE [LARGE SCALE GENOMIC DNA]</scope>
    <source>
        <strain evidence="3 4">NBC 01752</strain>
    </source>
</reference>
<dbReference type="Pfam" id="PF12849">
    <property type="entry name" value="PBP_like_2"/>
    <property type="match status" value="1"/>
</dbReference>
<proteinExistence type="predicted"/>
<dbReference type="RefSeq" id="WP_326758647.1">
    <property type="nucleotide sequence ID" value="NZ_CP109135.1"/>
</dbReference>
<evidence type="ECO:0000256" key="1">
    <source>
        <dbReference type="ARBA" id="ARBA00022729"/>
    </source>
</evidence>
<feature type="domain" description="PBP" evidence="2">
    <location>
        <begin position="49"/>
        <end position="293"/>
    </location>
</feature>
<keyword evidence="4" id="KW-1185">Reference proteome</keyword>
<sequence length="312" mass="32247">MSHTHALIHAAVSHEDRKAPLVFSTKRRLAYLASTALVFTSLATACADGGAGSSGALQVSGSTTVAPVAADAAQALKADGLDITVATQGGSAGGISQLAAGQIKIAMSSKPLADEDKAASPDTDFRSTQIGADAVGVIITKKVADAGVKNLTAAQVRGLFEGKITNWSEVGGPDLKVFVYDKEPGRGTREVLDKYIYGDKKPPAPPESDNFAIVGGNLETRNKLKSTPGSVAPLSTSFVEGHKDLAAVTLDGIAPTPDNIASGTYPMARPLFLITDGKPGGTAKKFIDYVLTAKGQKLMTKHGYLTLKEIGK</sequence>
<evidence type="ECO:0000313" key="4">
    <source>
        <dbReference type="Proteomes" id="UP001340816"/>
    </source>
</evidence>
<organism evidence="3 4">
    <name type="scientific">Streptomyces phaeochromogenes</name>
    <dbReference type="NCBI Taxonomy" id="1923"/>
    <lineage>
        <taxon>Bacteria</taxon>
        <taxon>Bacillati</taxon>
        <taxon>Actinomycetota</taxon>
        <taxon>Actinomycetes</taxon>
        <taxon>Kitasatosporales</taxon>
        <taxon>Streptomycetaceae</taxon>
        <taxon>Streptomyces</taxon>
        <taxon>Streptomyces phaeochromogenes group</taxon>
    </lineage>
</organism>
<dbReference type="PANTHER" id="PTHR30570:SF1">
    <property type="entry name" value="PHOSPHATE-BINDING PROTEIN PSTS"/>
    <property type="match status" value="1"/>
</dbReference>
<gene>
    <name evidence="3" type="ORF">OHB35_11540</name>
</gene>
<dbReference type="InterPro" id="IPR024370">
    <property type="entry name" value="PBP_domain"/>
</dbReference>